<dbReference type="PANTHER" id="PTHR46114:SF1">
    <property type="entry name" value="ZAD DOMAIN-CONTAINING PROTEIN"/>
    <property type="match status" value="1"/>
</dbReference>
<sequence>MPRKCANTADNFCYICGEVTFANQKKSINSQVKKAYNLYFGCKVGDQDKPWAPHICCATCTTQLSQWLNCKRSSMPFAVPMVWREPSNHLNDCYFCLVPPLSGGITKRKKSRIVYPNIPSALRPVPHGDGLPIPEPPAEYSLDSSDEDKGESTCSSPDPSACSDPDFHCGASSTPHRITQEELNDLIRDLDLSKNKTELLGSRLQQWNLLEEDVTITAYRKHHQQLEPFFRKESNLIFCSDIEGLMNALKITHDPQEWRLFVDSSKLSLKAVLLHNGNILPSIPVAYVVHMKETYDNLRRLLNSIEYNKYSWHLSGDLKVVALLMGPQQGYKKCMCFLCEWDS</sequence>
<dbReference type="EMBL" id="JBJQND010000009">
    <property type="protein sequence ID" value="KAL3866774.1"/>
    <property type="molecule type" value="Genomic_DNA"/>
</dbReference>
<protein>
    <submittedName>
        <fullName evidence="2">Uncharacterized protein</fullName>
    </submittedName>
</protein>
<proteinExistence type="predicted"/>
<accession>A0ABD3VYU5</accession>
<feature type="region of interest" description="Disordered" evidence="1">
    <location>
        <begin position="125"/>
        <end position="159"/>
    </location>
</feature>
<keyword evidence="3" id="KW-1185">Reference proteome</keyword>
<comment type="caution">
    <text evidence="2">The sequence shown here is derived from an EMBL/GenBank/DDBJ whole genome shotgun (WGS) entry which is preliminary data.</text>
</comment>
<evidence type="ECO:0000256" key="1">
    <source>
        <dbReference type="SAM" id="MobiDB-lite"/>
    </source>
</evidence>
<evidence type="ECO:0000313" key="2">
    <source>
        <dbReference type="EMBL" id="KAL3866774.1"/>
    </source>
</evidence>
<dbReference type="Proteomes" id="UP001634394">
    <property type="component" value="Unassembled WGS sequence"/>
</dbReference>
<name>A0ABD3VYU5_SINWO</name>
<gene>
    <name evidence="2" type="ORF">ACJMK2_044047</name>
</gene>
<dbReference type="AlphaFoldDB" id="A0ABD3VYU5"/>
<organism evidence="2 3">
    <name type="scientific">Sinanodonta woodiana</name>
    <name type="common">Chinese pond mussel</name>
    <name type="synonym">Anodonta woodiana</name>
    <dbReference type="NCBI Taxonomy" id="1069815"/>
    <lineage>
        <taxon>Eukaryota</taxon>
        <taxon>Metazoa</taxon>
        <taxon>Spiralia</taxon>
        <taxon>Lophotrochozoa</taxon>
        <taxon>Mollusca</taxon>
        <taxon>Bivalvia</taxon>
        <taxon>Autobranchia</taxon>
        <taxon>Heteroconchia</taxon>
        <taxon>Palaeoheterodonta</taxon>
        <taxon>Unionida</taxon>
        <taxon>Unionoidea</taxon>
        <taxon>Unionidae</taxon>
        <taxon>Unioninae</taxon>
        <taxon>Sinanodonta</taxon>
    </lineage>
</organism>
<reference evidence="2 3" key="1">
    <citation type="submission" date="2024-11" db="EMBL/GenBank/DDBJ databases">
        <title>Chromosome-level genome assembly of the freshwater bivalve Anodonta woodiana.</title>
        <authorList>
            <person name="Chen X."/>
        </authorList>
    </citation>
    <scope>NUCLEOTIDE SEQUENCE [LARGE SCALE GENOMIC DNA]</scope>
    <source>
        <strain evidence="2">MN2024</strain>
        <tissue evidence="2">Gills</tissue>
    </source>
</reference>
<dbReference type="PANTHER" id="PTHR46114">
    <property type="entry name" value="APPLE DOMAIN-CONTAINING PROTEIN"/>
    <property type="match status" value="1"/>
</dbReference>
<evidence type="ECO:0000313" key="3">
    <source>
        <dbReference type="Proteomes" id="UP001634394"/>
    </source>
</evidence>